<feature type="compositionally biased region" description="Low complexity" evidence="1">
    <location>
        <begin position="120"/>
        <end position="153"/>
    </location>
</feature>
<feature type="compositionally biased region" description="Basic and acidic residues" evidence="1">
    <location>
        <begin position="1123"/>
        <end position="1135"/>
    </location>
</feature>
<feature type="compositionally biased region" description="Low complexity" evidence="1">
    <location>
        <begin position="921"/>
        <end position="933"/>
    </location>
</feature>
<evidence type="ECO:0000256" key="1">
    <source>
        <dbReference type="SAM" id="MobiDB-lite"/>
    </source>
</evidence>
<comment type="caution">
    <text evidence="2">The sequence shown here is derived from an EMBL/GenBank/DDBJ whole genome shotgun (WGS) entry which is preliminary data.</text>
</comment>
<dbReference type="InterPro" id="IPR013887">
    <property type="entry name" value="UPF0592"/>
</dbReference>
<feature type="compositionally biased region" description="Low complexity" evidence="1">
    <location>
        <begin position="1827"/>
        <end position="1843"/>
    </location>
</feature>
<accession>A0A427Y4E7</accession>
<feature type="region of interest" description="Disordered" evidence="1">
    <location>
        <begin position="54"/>
        <end position="301"/>
    </location>
</feature>
<feature type="compositionally biased region" description="Low complexity" evidence="1">
    <location>
        <begin position="847"/>
        <end position="857"/>
    </location>
</feature>
<feature type="region of interest" description="Disordered" evidence="1">
    <location>
        <begin position="1"/>
        <end position="41"/>
    </location>
</feature>
<evidence type="ECO:0000313" key="2">
    <source>
        <dbReference type="EMBL" id="RSH85959.1"/>
    </source>
</evidence>
<dbReference type="PANTHER" id="PTHR37988:SF1">
    <property type="entry name" value="UPF0592 MEMBRANE PROTEIN C7D4.03C"/>
    <property type="match status" value="1"/>
</dbReference>
<feature type="compositionally biased region" description="Basic and acidic residues" evidence="1">
    <location>
        <begin position="874"/>
        <end position="886"/>
    </location>
</feature>
<feature type="compositionally biased region" description="Polar residues" evidence="1">
    <location>
        <begin position="357"/>
        <end position="366"/>
    </location>
</feature>
<proteinExistence type="predicted"/>
<gene>
    <name evidence="2" type="ORF">EHS24_004146</name>
</gene>
<feature type="compositionally biased region" description="Low complexity" evidence="1">
    <location>
        <begin position="10"/>
        <end position="19"/>
    </location>
</feature>
<dbReference type="RefSeq" id="XP_028478744.1">
    <property type="nucleotide sequence ID" value="XM_028619772.1"/>
</dbReference>
<dbReference type="Proteomes" id="UP000279236">
    <property type="component" value="Unassembled WGS sequence"/>
</dbReference>
<feature type="compositionally biased region" description="Low complexity" evidence="1">
    <location>
        <begin position="96"/>
        <end position="111"/>
    </location>
</feature>
<feature type="compositionally biased region" description="Polar residues" evidence="1">
    <location>
        <begin position="58"/>
        <end position="82"/>
    </location>
</feature>
<feature type="compositionally biased region" description="Low complexity" evidence="1">
    <location>
        <begin position="254"/>
        <end position="279"/>
    </location>
</feature>
<name>A0A427Y4E7_9TREE</name>
<protein>
    <submittedName>
        <fullName evidence="2">Uncharacterized protein</fullName>
    </submittedName>
</protein>
<dbReference type="STRING" id="105984.A0A427Y4E7"/>
<feature type="compositionally biased region" description="Polar residues" evidence="1">
    <location>
        <begin position="1854"/>
        <end position="1872"/>
    </location>
</feature>
<feature type="region of interest" description="Disordered" evidence="1">
    <location>
        <begin position="1033"/>
        <end position="1076"/>
    </location>
</feature>
<feature type="compositionally biased region" description="Polar residues" evidence="1">
    <location>
        <begin position="154"/>
        <end position="174"/>
    </location>
</feature>
<dbReference type="Pfam" id="PF08578">
    <property type="entry name" value="DUF1765"/>
    <property type="match status" value="1"/>
</dbReference>
<feature type="region of interest" description="Disordered" evidence="1">
    <location>
        <begin position="1121"/>
        <end position="1142"/>
    </location>
</feature>
<dbReference type="GeneID" id="39588689"/>
<feature type="compositionally biased region" description="Polar residues" evidence="1">
    <location>
        <begin position="426"/>
        <end position="436"/>
    </location>
</feature>
<organism evidence="2 3">
    <name type="scientific">Apiotrichum porosum</name>
    <dbReference type="NCBI Taxonomy" id="105984"/>
    <lineage>
        <taxon>Eukaryota</taxon>
        <taxon>Fungi</taxon>
        <taxon>Dikarya</taxon>
        <taxon>Basidiomycota</taxon>
        <taxon>Agaricomycotina</taxon>
        <taxon>Tremellomycetes</taxon>
        <taxon>Trichosporonales</taxon>
        <taxon>Trichosporonaceae</taxon>
        <taxon>Apiotrichum</taxon>
    </lineage>
</organism>
<feature type="compositionally biased region" description="Basic and acidic residues" evidence="1">
    <location>
        <begin position="475"/>
        <end position="484"/>
    </location>
</feature>
<feature type="compositionally biased region" description="Basic and acidic residues" evidence="1">
    <location>
        <begin position="1695"/>
        <end position="1705"/>
    </location>
</feature>
<feature type="compositionally biased region" description="Polar residues" evidence="1">
    <location>
        <begin position="184"/>
        <end position="203"/>
    </location>
</feature>
<feature type="region of interest" description="Disordered" evidence="1">
    <location>
        <begin position="1748"/>
        <end position="1767"/>
    </location>
</feature>
<feature type="region of interest" description="Disordered" evidence="1">
    <location>
        <begin position="1695"/>
        <end position="1737"/>
    </location>
</feature>
<feature type="compositionally biased region" description="Low complexity" evidence="1">
    <location>
        <begin position="563"/>
        <end position="572"/>
    </location>
</feature>
<feature type="compositionally biased region" description="Polar residues" evidence="1">
    <location>
        <begin position="639"/>
        <end position="649"/>
    </location>
</feature>
<dbReference type="OrthoDB" id="296767at2759"/>
<feature type="compositionally biased region" description="Low complexity" evidence="1">
    <location>
        <begin position="1056"/>
        <end position="1076"/>
    </location>
</feature>
<evidence type="ECO:0000313" key="3">
    <source>
        <dbReference type="Proteomes" id="UP000279236"/>
    </source>
</evidence>
<sequence>MSAPGRRTASGQSGRPGSRSSRRFVSPTPVELGGGAGILGPVSDEQAHQAALYRVSSPAYSPNSTRSSLYYSSYNSPTGSLFSQSSKTGGPPPPSSSQQQQQQQSNSGLSPSKPPPVAIPPANSGSGSSSSNSMAPPAPNYNSWSNASGSSRSIATNGTNGSGVSSLGPSSRTRTPVKDLYAFDTTSAPGSQASMGSSSTRQGGHSPRKRSAGRWDPMLMGAEDPSLSTTGSSSSSSRAGRDGPLPGMAQGPLHHAPAHSSGGGSSSHSSSLGKAAGSRSAKKKHVPAPIHTGSADLRHAPSLSQDWLAVDQYGSISDLSPTRRAPAPPANALPPSSTAQNARMMPVRSHDDDHTMQRSATDPIASQQQQQQQQRRPSGDSRSITPTPNGYAAAQDGRKTPTPLGESSGRNQFGPDVHGRKVSNGYPESNGRSRTPNGVEGYGALPSDVDATGGSRQPLNVNRPAPPPPPLKTRRSMDLLRRPSTELLGFGSRNGGGDPKDAKAAAQKSLGSGPAPAADGRKPPGLSLKKSSGALRNLFRGKNREPSDSIPDMPTQQSQVSQPRPSLSDLLRPTPPLPPGAASPATGVGPSFAGTWSSATKSSSVSSRRFQRTESGGSSPMDDPERSRRSPPVPPPSEAGTQPRTQSRSRPAIPMRDLPPLPPVSLATPQQQPQQPPQQPPQQQPQQQPQPQQPPQQPAHQQQQPQQAPQQQPQQPPRQPSPAVVSNRSASPEKPTPTPAPAYQSPVYETPIAPARDLPQKAVSPAVSEGSAGSSATARPFIDSPHESPRDEWSQSPSESPATVSPVKSSAPLHLLQLPDLDISFDFGSFDSIGLSSPPTPKKRSPTKVSGQQQQQQPVAAASPTRTRSQRGVHRTDSERAKLAERRRSKSFDGPGSGVDDPWRLTLDDTWTSPHMAKLFSPSSSSAPLLSASQESLPTTKAATYIASTHTVPSESDASSTRDHSRTPSGCSSARETSSTQETSSTSSPHTPEDAHSAFLASSPTTETAKAAAAAAAPVPVLSLDSPPALQPPIELDTPFLGGPFNNGLSLKDAQSTSTTPSPATSEPHTPTPAAAKAKALESTAKTLEAKAELKTPAVAAAVLAPPIVMAAGAVIAGTAKAEPAKEPEEPKEPEQIPPSKAPFHARSTARVLANMATPISPDPNVTLLDLSRELERSLDNFRYPMQGGGPERSMIIRNELLVYIGELDKRCYSRTEERVYEDIRDICFFWAESLLYELRAEQAANERGACLEGLAAVLESQCLSAAALEASPMHQDAFSRLMMRVMNFVMDKLGAKGVFHNTLLFSGRFLAFAFFRVPHVGDQLVGVLQPPRGSLMRFTRSVLVGSTIPDSAQPKYPAHLQALCFDNSQSYTRRLLTLDPDFQTAEEKEAFHFQPGNWLRRWQSDDSELFPAFYRAYHRQLAVYLGPAVEYYQAQNKPVPASYLFRAPGYAHLATIFAKKCHSYILGSVNAVTTSSSNNNFDATESAGFRGSQKPPVLETANRRLVETMWTFASALVVIPGSDGRMIETDGAQLWGSTIDLWIKSLITKTSLYAPKGVFCLFDLLDGIIDPVQTGGEHSPLDVPYIIGLVRTILNEAEHALTLVKAIAFVFTHWEILTINPDNRRELCLDILLQRKLFERLLLFWSQSVRSYVLRLVVFRLGHLHTTKDDGISYEVEIESVRLLQTRLDAIKRRHDELEPRQPSESEMDLAPRTPTAPGIPRSRSTITMVPDSPQPATRAERLLGLGLGGPTAEEDKDAKAKSSWWKRTLGGKAATASKTGKKKGSPSLPDVSPLVPAVTLLSSSPTFEFELPTASPRSDAFDPITSPGSPSTGPGTSRRSSQPASPRGPTSPHMSAQFSKRSSLLPPSTATALDSLGGTGLRVPFIPRDPGYPKRLHAYAIRMLAELEDAQKEYDEWWADGGIGKVDGAPPRLAVAWPFHEGED</sequence>
<feature type="region of interest" description="Disordered" evidence="1">
    <location>
        <begin position="317"/>
        <end position="808"/>
    </location>
</feature>
<feature type="compositionally biased region" description="Polar residues" evidence="1">
    <location>
        <begin position="934"/>
        <end position="959"/>
    </location>
</feature>
<dbReference type="PANTHER" id="PTHR37988">
    <property type="entry name" value="UPF0592 MEMBRANE PROTEIN C7D4.03C"/>
    <property type="match status" value="1"/>
</dbReference>
<feature type="compositionally biased region" description="Basic and acidic residues" evidence="1">
    <location>
        <begin position="784"/>
        <end position="793"/>
    </location>
</feature>
<feature type="compositionally biased region" description="Low complexity" evidence="1">
    <location>
        <begin position="972"/>
        <end position="988"/>
    </location>
</feature>
<feature type="region of interest" description="Disordered" evidence="1">
    <location>
        <begin position="829"/>
        <end position="998"/>
    </location>
</feature>
<feature type="compositionally biased region" description="Low complexity" evidence="1">
    <location>
        <begin position="226"/>
        <end position="237"/>
    </location>
</feature>
<keyword evidence="3" id="KW-1185">Reference proteome</keyword>
<feature type="compositionally biased region" description="Pro residues" evidence="1">
    <location>
        <begin position="674"/>
        <end position="683"/>
    </location>
</feature>
<feature type="region of interest" description="Disordered" evidence="1">
    <location>
        <begin position="1811"/>
        <end position="1872"/>
    </location>
</feature>
<feature type="compositionally biased region" description="Low complexity" evidence="1">
    <location>
        <begin position="597"/>
        <end position="607"/>
    </location>
</feature>
<feature type="compositionally biased region" description="Polar residues" evidence="1">
    <location>
        <begin position="794"/>
        <end position="808"/>
    </location>
</feature>
<feature type="region of interest" description="Disordered" evidence="1">
    <location>
        <begin position="1772"/>
        <end position="1795"/>
    </location>
</feature>
<reference evidence="2 3" key="1">
    <citation type="submission" date="2018-11" db="EMBL/GenBank/DDBJ databases">
        <title>Genome sequence of Apiotrichum porosum DSM 27194.</title>
        <authorList>
            <person name="Aliyu H."/>
            <person name="Gorte O."/>
            <person name="Ochsenreither K."/>
        </authorList>
    </citation>
    <scope>NUCLEOTIDE SEQUENCE [LARGE SCALE GENOMIC DNA]</scope>
    <source>
        <strain evidence="2 3">DSM 27194</strain>
    </source>
</reference>
<dbReference type="EMBL" id="RSCE01000002">
    <property type="protein sequence ID" value="RSH85959.1"/>
    <property type="molecule type" value="Genomic_DNA"/>
</dbReference>
<feature type="compositionally biased region" description="Low complexity" evidence="1">
    <location>
        <begin position="698"/>
        <end position="713"/>
    </location>
</feature>